<reference evidence="1" key="1">
    <citation type="submission" date="2022-06" db="EMBL/GenBank/DDBJ databases">
        <authorList>
            <person name="Legras J.-L."/>
            <person name="Devillers H."/>
            <person name="Grondin C."/>
        </authorList>
    </citation>
    <scope>NUCLEOTIDE SEQUENCE</scope>
    <source>
        <strain evidence="1">CLIB 1444</strain>
    </source>
</reference>
<protein>
    <submittedName>
        <fullName evidence="1">Bud site selection protein 22</fullName>
    </submittedName>
</protein>
<organism evidence="1 2">
    <name type="scientific">[Candida] jaroonii</name>
    <dbReference type="NCBI Taxonomy" id="467808"/>
    <lineage>
        <taxon>Eukaryota</taxon>
        <taxon>Fungi</taxon>
        <taxon>Dikarya</taxon>
        <taxon>Ascomycota</taxon>
        <taxon>Saccharomycotina</taxon>
        <taxon>Pichiomycetes</taxon>
        <taxon>Debaryomycetaceae</taxon>
        <taxon>Yamadazyma</taxon>
    </lineage>
</organism>
<comment type="caution">
    <text evidence="1">The sequence shown here is derived from an EMBL/GenBank/DDBJ whole genome shotgun (WGS) entry which is preliminary data.</text>
</comment>
<accession>A0ACA9Y4J3</accession>
<evidence type="ECO:0000313" key="2">
    <source>
        <dbReference type="Proteomes" id="UP001152531"/>
    </source>
</evidence>
<dbReference type="Proteomes" id="UP001152531">
    <property type="component" value="Unassembled WGS sequence"/>
</dbReference>
<proteinExistence type="predicted"/>
<evidence type="ECO:0000313" key="1">
    <source>
        <dbReference type="EMBL" id="CAH6719810.1"/>
    </source>
</evidence>
<gene>
    <name evidence="1" type="ORF">CLIB1444_02S16996</name>
</gene>
<dbReference type="EMBL" id="CALSDN010000002">
    <property type="protein sequence ID" value="CAH6719810.1"/>
    <property type="molecule type" value="Genomic_DNA"/>
</dbReference>
<name>A0ACA9Y4J3_9ASCO</name>
<sequence length="458" mass="52715">MWRLDLLEVKFFNTSPRFNKTKTLLNSKKNDKLLKKLPSSKEEAEKEILLLKSEAFQNKYHGSFKNLHKEVKKIIKSDIHKHSKDNKQSLVEFLKNDDIIDDLITSKLVKIIQQIILVNADLKKSPPLYISEDLRAILTDKSHKSHPSKFFIDHCQNNKVINSYVSSLWNQKAIKSSLAQAEWSLKLVRGVSKLEKDERRKQLGKKVDDADDEDDEDDDKDDDKDEDSEELMVYEDSDEEVETAKLDPNVNYNEITDEEPSDDESTYPEPTKQPKSKSKKDDFFDSDDDMESKYNLPQLTTGYYSGGSDDEEFDADNDKVVKQVTTQRKNRRGQRARQKIWEKKFGKKAKHKEKEIAAIQDDRKRRQLEFEERERKRQAKAQPTGANNQPLGERKPPSVGTPVGSTTGSTGSTTGSSTVQSFAPKEPLGEEHPSWKAKKMAEEKLKNVKFQGKKITFD</sequence>
<keyword evidence="2" id="KW-1185">Reference proteome</keyword>